<reference evidence="5 6" key="1">
    <citation type="submission" date="2016-10" db="EMBL/GenBank/DDBJ databases">
        <authorList>
            <person name="de Groot N.N."/>
        </authorList>
    </citation>
    <scope>NUCLEOTIDE SEQUENCE [LARGE SCALE GENOMIC DNA]</scope>
    <source>
        <strain evidence="5 6">CGMCC 4.3491</strain>
    </source>
</reference>
<dbReference type="InterPro" id="IPR036390">
    <property type="entry name" value="WH_DNA-bd_sf"/>
</dbReference>
<proteinExistence type="predicted"/>
<evidence type="ECO:0000313" key="6">
    <source>
        <dbReference type="Proteomes" id="UP000198891"/>
    </source>
</evidence>
<dbReference type="GO" id="GO:0003677">
    <property type="term" value="F:DNA binding"/>
    <property type="evidence" value="ECO:0007669"/>
    <property type="project" value="UniProtKB-KW"/>
</dbReference>
<dbReference type="Proteomes" id="UP000198891">
    <property type="component" value="Unassembled WGS sequence"/>
</dbReference>
<dbReference type="CDD" id="cd07377">
    <property type="entry name" value="WHTH_GntR"/>
    <property type="match status" value="1"/>
</dbReference>
<dbReference type="SMART" id="SM00345">
    <property type="entry name" value="HTH_GNTR"/>
    <property type="match status" value="1"/>
</dbReference>
<organism evidence="5 6">
    <name type="scientific">Herbiconiux ginsengi</name>
    <dbReference type="NCBI Taxonomy" id="381665"/>
    <lineage>
        <taxon>Bacteria</taxon>
        <taxon>Bacillati</taxon>
        <taxon>Actinomycetota</taxon>
        <taxon>Actinomycetes</taxon>
        <taxon>Micrococcales</taxon>
        <taxon>Microbacteriaceae</taxon>
        <taxon>Herbiconiux</taxon>
    </lineage>
</organism>
<evidence type="ECO:0000256" key="2">
    <source>
        <dbReference type="ARBA" id="ARBA00023125"/>
    </source>
</evidence>
<dbReference type="PROSITE" id="PS50949">
    <property type="entry name" value="HTH_GNTR"/>
    <property type="match status" value="1"/>
</dbReference>
<keyword evidence="1" id="KW-0805">Transcription regulation</keyword>
<dbReference type="SUPFAM" id="SSF46785">
    <property type="entry name" value="Winged helix' DNA-binding domain"/>
    <property type="match status" value="1"/>
</dbReference>
<dbReference type="Gene3D" id="1.10.10.10">
    <property type="entry name" value="Winged helix-like DNA-binding domain superfamily/Winged helix DNA-binding domain"/>
    <property type="match status" value="1"/>
</dbReference>
<protein>
    <submittedName>
        <fullName evidence="5">Transcriptional regulator, GntR family</fullName>
    </submittedName>
</protein>
<dbReference type="Pfam" id="PF00392">
    <property type="entry name" value="GntR"/>
    <property type="match status" value="1"/>
</dbReference>
<dbReference type="EMBL" id="FNPZ01000001">
    <property type="protein sequence ID" value="SDY69865.1"/>
    <property type="molecule type" value="Genomic_DNA"/>
</dbReference>
<feature type="domain" description="HTH gntR-type" evidence="4">
    <location>
        <begin position="17"/>
        <end position="85"/>
    </location>
</feature>
<keyword evidence="3" id="KW-0804">Transcription</keyword>
<evidence type="ECO:0000256" key="3">
    <source>
        <dbReference type="ARBA" id="ARBA00023163"/>
    </source>
</evidence>
<sequence>MAGTLGIELRIDPESGVPPFEQVRTRIRDAVASGELTAGVRLPTVRALAAELGLAVNTVARSYRELETDALIETRGRLGSFVAATGSPAHRELQAAARAYADRATALGVDPAEALDLARAALGFGPETPR</sequence>
<dbReference type="AlphaFoldDB" id="A0A1H3M1F0"/>
<dbReference type="PANTHER" id="PTHR38445:SF9">
    <property type="entry name" value="HTH-TYPE TRANSCRIPTIONAL REPRESSOR YTRA"/>
    <property type="match status" value="1"/>
</dbReference>
<accession>A0A1H3M1F0</accession>
<evidence type="ECO:0000259" key="4">
    <source>
        <dbReference type="PROSITE" id="PS50949"/>
    </source>
</evidence>
<keyword evidence="6" id="KW-1185">Reference proteome</keyword>
<dbReference type="InterPro" id="IPR000524">
    <property type="entry name" value="Tscrpt_reg_HTH_GntR"/>
</dbReference>
<dbReference type="PANTHER" id="PTHR38445">
    <property type="entry name" value="HTH-TYPE TRANSCRIPTIONAL REPRESSOR YTRA"/>
    <property type="match status" value="1"/>
</dbReference>
<keyword evidence="2" id="KW-0238">DNA-binding</keyword>
<gene>
    <name evidence="5" type="ORF">SAMN05216554_1207</name>
</gene>
<dbReference type="RefSeq" id="WP_245741278.1">
    <property type="nucleotide sequence ID" value="NZ_FNPZ01000001.1"/>
</dbReference>
<name>A0A1H3M1F0_9MICO</name>
<dbReference type="GO" id="GO:0003700">
    <property type="term" value="F:DNA-binding transcription factor activity"/>
    <property type="evidence" value="ECO:0007669"/>
    <property type="project" value="InterPro"/>
</dbReference>
<evidence type="ECO:0000313" key="5">
    <source>
        <dbReference type="EMBL" id="SDY69865.1"/>
    </source>
</evidence>
<dbReference type="STRING" id="381665.SAMN05216554_1207"/>
<evidence type="ECO:0000256" key="1">
    <source>
        <dbReference type="ARBA" id="ARBA00023015"/>
    </source>
</evidence>
<dbReference type="InterPro" id="IPR036388">
    <property type="entry name" value="WH-like_DNA-bd_sf"/>
</dbReference>